<comment type="caution">
    <text evidence="3">The sequence shown here is derived from an EMBL/GenBank/DDBJ whole genome shotgun (WGS) entry which is preliminary data.</text>
</comment>
<dbReference type="AlphaFoldDB" id="A0A927FBJ1"/>
<keyword evidence="2" id="KW-0472">Membrane</keyword>
<gene>
    <name evidence="3" type="ORF">IEN85_20150</name>
</gene>
<sequence length="103" mass="10765">MDDLLIVRASDRVRVRPSRRRAQTPMGANLGLVLGASFAAIGATGFAQNPAIGGAFGLAVGLALGGILGNLLKPRSRRSSVYPKSHYNGFPSTDVEEENGKDA</sequence>
<name>A0A927FBJ1_9BACT</name>
<keyword evidence="2" id="KW-1133">Transmembrane helix</keyword>
<feature type="transmembrane region" description="Helical" evidence="2">
    <location>
        <begin position="52"/>
        <end position="72"/>
    </location>
</feature>
<dbReference type="Proteomes" id="UP000622317">
    <property type="component" value="Unassembled WGS sequence"/>
</dbReference>
<organism evidence="3 4">
    <name type="scientific">Pelagicoccus enzymogenes</name>
    <dbReference type="NCBI Taxonomy" id="2773457"/>
    <lineage>
        <taxon>Bacteria</taxon>
        <taxon>Pseudomonadati</taxon>
        <taxon>Verrucomicrobiota</taxon>
        <taxon>Opitutia</taxon>
        <taxon>Puniceicoccales</taxon>
        <taxon>Pelagicoccaceae</taxon>
        <taxon>Pelagicoccus</taxon>
    </lineage>
</organism>
<keyword evidence="2" id="KW-0812">Transmembrane</keyword>
<evidence type="ECO:0000313" key="3">
    <source>
        <dbReference type="EMBL" id="MBD5781824.1"/>
    </source>
</evidence>
<dbReference type="EMBL" id="JACYFG010000051">
    <property type="protein sequence ID" value="MBD5781824.1"/>
    <property type="molecule type" value="Genomic_DNA"/>
</dbReference>
<proteinExistence type="predicted"/>
<keyword evidence="4" id="KW-1185">Reference proteome</keyword>
<evidence type="ECO:0000313" key="4">
    <source>
        <dbReference type="Proteomes" id="UP000622317"/>
    </source>
</evidence>
<feature type="region of interest" description="Disordered" evidence="1">
    <location>
        <begin position="77"/>
        <end position="103"/>
    </location>
</feature>
<reference evidence="3" key="1">
    <citation type="submission" date="2020-09" db="EMBL/GenBank/DDBJ databases">
        <title>Pelagicoccus enzymogenes sp. nov. with an EPS production, isolated from marine sediment.</title>
        <authorList>
            <person name="Feng X."/>
        </authorList>
    </citation>
    <scope>NUCLEOTIDE SEQUENCE</scope>
    <source>
        <strain evidence="3">NFK12</strain>
    </source>
</reference>
<dbReference type="RefSeq" id="WP_191618903.1">
    <property type="nucleotide sequence ID" value="NZ_JACYFG010000051.1"/>
</dbReference>
<accession>A0A927FBJ1</accession>
<evidence type="ECO:0000256" key="2">
    <source>
        <dbReference type="SAM" id="Phobius"/>
    </source>
</evidence>
<protein>
    <submittedName>
        <fullName evidence="3">Uncharacterized protein</fullName>
    </submittedName>
</protein>
<evidence type="ECO:0000256" key="1">
    <source>
        <dbReference type="SAM" id="MobiDB-lite"/>
    </source>
</evidence>
<feature type="transmembrane region" description="Helical" evidence="2">
    <location>
        <begin position="26"/>
        <end position="46"/>
    </location>
</feature>